<dbReference type="HOGENOM" id="CLU_113736_4_3_6"/>
<evidence type="ECO:0000256" key="2">
    <source>
        <dbReference type="ARBA" id="ARBA00022475"/>
    </source>
</evidence>
<dbReference type="RefSeq" id="WP_007016607.1">
    <property type="nucleotide sequence ID" value="NZ_AAQH01000018.1"/>
</dbReference>
<dbReference type="PANTHER" id="PTHR33931">
    <property type="entry name" value="HOLIN-LIKE PROTEIN CIDA-RELATED"/>
    <property type="match status" value="1"/>
</dbReference>
<feature type="transmembrane region" description="Helical" evidence="6">
    <location>
        <begin position="84"/>
        <end position="108"/>
    </location>
</feature>
<sequence length="116" mass="12730">MLYGLIVFVGFLLVGEFIAHLFAWPVPGSVLGMLLLFIVLVIRGGISQELKTSSDGLLPYLPLFIVPASVGIVNYTDILQQEGLLIIFAMFISLLVGIPICGWIMQWLSRSHKGGR</sequence>
<evidence type="ECO:0000256" key="3">
    <source>
        <dbReference type="ARBA" id="ARBA00022692"/>
    </source>
</evidence>
<keyword evidence="5 6" id="KW-0472">Membrane</keyword>
<keyword evidence="2" id="KW-1003">Cell membrane</keyword>
<dbReference type="Pfam" id="PF03788">
    <property type="entry name" value="LrgA"/>
    <property type="match status" value="1"/>
</dbReference>
<evidence type="ECO:0000256" key="1">
    <source>
        <dbReference type="ARBA" id="ARBA00004651"/>
    </source>
</evidence>
<dbReference type="STRING" id="207949.RED65_05712"/>
<dbReference type="EMBL" id="AAQH01000018">
    <property type="protein sequence ID" value="EAT11388.1"/>
    <property type="molecule type" value="Genomic_DNA"/>
</dbReference>
<dbReference type="InterPro" id="IPR005538">
    <property type="entry name" value="LrgA/CidA"/>
</dbReference>
<keyword evidence="8" id="KW-1185">Reference proteome</keyword>
<name>Q1MZM3_9GAMM</name>
<feature type="transmembrane region" description="Helical" evidence="6">
    <location>
        <begin position="29"/>
        <end position="46"/>
    </location>
</feature>
<proteinExistence type="predicted"/>
<keyword evidence="4 6" id="KW-1133">Transmembrane helix</keyword>
<evidence type="ECO:0000256" key="4">
    <source>
        <dbReference type="ARBA" id="ARBA00022989"/>
    </source>
</evidence>
<dbReference type="PANTHER" id="PTHR33931:SF2">
    <property type="entry name" value="HOLIN-LIKE PROTEIN CIDA"/>
    <property type="match status" value="1"/>
</dbReference>
<reference evidence="7 8" key="1">
    <citation type="submission" date="2006-03" db="EMBL/GenBank/DDBJ databases">
        <authorList>
            <person name="Pinhassi J."/>
            <person name="Pedros-Alio C."/>
            <person name="Ferriera S."/>
            <person name="Johnson J."/>
            <person name="Kravitz S."/>
            <person name="Halpern A."/>
            <person name="Remington K."/>
            <person name="Beeson K."/>
            <person name="Tran B."/>
            <person name="Rogers Y.-H."/>
            <person name="Friedman R."/>
            <person name="Venter J.C."/>
        </authorList>
    </citation>
    <scope>NUCLEOTIDE SEQUENCE [LARGE SCALE GENOMIC DNA]</scope>
    <source>
        <strain evidence="7 8">RED65</strain>
    </source>
</reference>
<gene>
    <name evidence="7" type="ORF">RED65_05712</name>
</gene>
<comment type="caution">
    <text evidence="7">The sequence shown here is derived from an EMBL/GenBank/DDBJ whole genome shotgun (WGS) entry which is preliminary data.</text>
</comment>
<evidence type="ECO:0000313" key="7">
    <source>
        <dbReference type="EMBL" id="EAT11388.1"/>
    </source>
</evidence>
<evidence type="ECO:0000313" key="8">
    <source>
        <dbReference type="Proteomes" id="UP000004263"/>
    </source>
</evidence>
<dbReference type="AlphaFoldDB" id="Q1MZM3"/>
<protein>
    <submittedName>
        <fullName evidence="7">LrgA family protein</fullName>
    </submittedName>
</protein>
<comment type="subcellular location">
    <subcellularLocation>
        <location evidence="1">Cell membrane</location>
        <topology evidence="1">Multi-pass membrane protein</topology>
    </subcellularLocation>
</comment>
<dbReference type="OrthoDB" id="385012at2"/>
<keyword evidence="3 6" id="KW-0812">Transmembrane</keyword>
<accession>Q1MZM3</accession>
<dbReference type="GO" id="GO:0005886">
    <property type="term" value="C:plasma membrane"/>
    <property type="evidence" value="ECO:0007669"/>
    <property type="project" value="UniProtKB-SubCell"/>
</dbReference>
<feature type="transmembrane region" description="Helical" evidence="6">
    <location>
        <begin position="58"/>
        <end position="78"/>
    </location>
</feature>
<evidence type="ECO:0000256" key="5">
    <source>
        <dbReference type="ARBA" id="ARBA00023136"/>
    </source>
</evidence>
<dbReference type="Proteomes" id="UP000004263">
    <property type="component" value="Unassembled WGS sequence"/>
</dbReference>
<organism evidence="7 8">
    <name type="scientific">Bermanella marisrubri</name>
    <dbReference type="NCBI Taxonomy" id="207949"/>
    <lineage>
        <taxon>Bacteria</taxon>
        <taxon>Pseudomonadati</taxon>
        <taxon>Pseudomonadota</taxon>
        <taxon>Gammaproteobacteria</taxon>
        <taxon>Oceanospirillales</taxon>
        <taxon>Oceanospirillaceae</taxon>
        <taxon>Bermanella</taxon>
    </lineage>
</organism>
<evidence type="ECO:0000256" key="6">
    <source>
        <dbReference type="SAM" id="Phobius"/>
    </source>
</evidence>